<evidence type="ECO:0000256" key="4">
    <source>
        <dbReference type="ARBA" id="ARBA00022553"/>
    </source>
</evidence>
<dbReference type="CDD" id="cd00082">
    <property type="entry name" value="HisKA"/>
    <property type="match status" value="1"/>
</dbReference>
<feature type="transmembrane region" description="Helical" evidence="10">
    <location>
        <begin position="175"/>
        <end position="197"/>
    </location>
</feature>
<dbReference type="GO" id="GO:0000155">
    <property type="term" value="F:phosphorelay sensor kinase activity"/>
    <property type="evidence" value="ECO:0007669"/>
    <property type="project" value="InterPro"/>
</dbReference>
<evidence type="ECO:0000256" key="1">
    <source>
        <dbReference type="ARBA" id="ARBA00000085"/>
    </source>
</evidence>
<keyword evidence="5" id="KW-0808">Transferase</keyword>
<keyword evidence="10" id="KW-0472">Membrane</keyword>
<dbReference type="GO" id="GO:0000156">
    <property type="term" value="F:phosphorelay response regulator activity"/>
    <property type="evidence" value="ECO:0007669"/>
    <property type="project" value="TreeGrafter"/>
</dbReference>
<dbReference type="GO" id="GO:0005524">
    <property type="term" value="F:ATP binding"/>
    <property type="evidence" value="ECO:0007669"/>
    <property type="project" value="UniProtKB-KW"/>
</dbReference>
<dbReference type="Pfam" id="PF07696">
    <property type="entry name" value="7TMR-DISMED2"/>
    <property type="match status" value="1"/>
</dbReference>
<dbReference type="SUPFAM" id="SSF55874">
    <property type="entry name" value="ATPase domain of HSP90 chaperone/DNA topoisomerase II/histidine kinase"/>
    <property type="match status" value="1"/>
</dbReference>
<dbReference type="InterPro" id="IPR011623">
    <property type="entry name" value="7TMR_DISM_rcpt_extracell_dom1"/>
</dbReference>
<comment type="caution">
    <text evidence="13">The sequence shown here is derived from an EMBL/GenBank/DDBJ whole genome shotgun (WGS) entry which is preliminary data.</text>
</comment>
<feature type="transmembrane region" description="Helical" evidence="10">
    <location>
        <begin position="366"/>
        <end position="386"/>
    </location>
</feature>
<evidence type="ECO:0000256" key="10">
    <source>
        <dbReference type="SAM" id="Phobius"/>
    </source>
</evidence>
<dbReference type="InterPro" id="IPR011622">
    <property type="entry name" value="7TMR_DISM_rcpt_extracell_dom2"/>
</dbReference>
<dbReference type="PROSITE" id="PS50109">
    <property type="entry name" value="HIS_KIN"/>
    <property type="match status" value="1"/>
</dbReference>
<keyword evidence="10" id="KW-0812">Transmembrane</keyword>
<dbReference type="SMART" id="SM00387">
    <property type="entry name" value="HATPase_c"/>
    <property type="match status" value="1"/>
</dbReference>
<dbReference type="RefSeq" id="WP_120975401.1">
    <property type="nucleotide sequence ID" value="NZ_RBZM01000004.1"/>
</dbReference>
<dbReference type="InterPro" id="IPR036097">
    <property type="entry name" value="HisK_dim/P_sf"/>
</dbReference>
<dbReference type="InterPro" id="IPR050351">
    <property type="entry name" value="BphY/WalK/GraS-like"/>
</dbReference>
<keyword evidence="8" id="KW-0067">ATP-binding</keyword>
<keyword evidence="10" id="KW-1133">Transmembrane helix</keyword>
<dbReference type="OrthoDB" id="9809348at2"/>
<evidence type="ECO:0000256" key="9">
    <source>
        <dbReference type="ARBA" id="ARBA00023012"/>
    </source>
</evidence>
<comment type="catalytic activity">
    <reaction evidence="1">
        <text>ATP + protein L-histidine = ADP + protein N-phospho-L-histidine.</text>
        <dbReference type="EC" id="2.7.13.3"/>
    </reaction>
</comment>
<dbReference type="AlphaFoldDB" id="A0A494Y102"/>
<dbReference type="InterPro" id="IPR036890">
    <property type="entry name" value="HATPase_C_sf"/>
</dbReference>
<keyword evidence="6" id="KW-0547">Nucleotide-binding</keyword>
<comment type="subcellular location">
    <subcellularLocation>
        <location evidence="2">Membrane</location>
    </subcellularLocation>
</comment>
<feature type="domain" description="Histidine kinase" evidence="12">
    <location>
        <begin position="446"/>
        <end position="659"/>
    </location>
</feature>
<keyword evidence="14" id="KW-1185">Reference proteome</keyword>
<keyword evidence="11" id="KW-0732">Signal</keyword>
<dbReference type="PRINTS" id="PR00344">
    <property type="entry name" value="BCTRLSENSOR"/>
</dbReference>
<keyword evidence="9" id="KW-0902">Two-component regulatory system</keyword>
<keyword evidence="7" id="KW-0418">Kinase</keyword>
<dbReference type="InterPro" id="IPR005467">
    <property type="entry name" value="His_kinase_dom"/>
</dbReference>
<feature type="signal peptide" evidence="11">
    <location>
        <begin position="1"/>
        <end position="24"/>
    </location>
</feature>
<evidence type="ECO:0000259" key="12">
    <source>
        <dbReference type="PROSITE" id="PS50109"/>
    </source>
</evidence>
<accession>A0A494Y102</accession>
<proteinExistence type="predicted"/>
<evidence type="ECO:0000256" key="11">
    <source>
        <dbReference type="SAM" id="SignalP"/>
    </source>
</evidence>
<evidence type="ECO:0000256" key="6">
    <source>
        <dbReference type="ARBA" id="ARBA00022741"/>
    </source>
</evidence>
<evidence type="ECO:0000256" key="3">
    <source>
        <dbReference type="ARBA" id="ARBA00012438"/>
    </source>
</evidence>
<feature type="transmembrane region" description="Helical" evidence="10">
    <location>
        <begin position="204"/>
        <end position="221"/>
    </location>
</feature>
<feature type="transmembrane region" description="Helical" evidence="10">
    <location>
        <begin position="282"/>
        <end position="302"/>
    </location>
</feature>
<dbReference type="PANTHER" id="PTHR42878:SF7">
    <property type="entry name" value="SENSOR HISTIDINE KINASE GLRK"/>
    <property type="match status" value="1"/>
</dbReference>
<evidence type="ECO:0000256" key="5">
    <source>
        <dbReference type="ARBA" id="ARBA00022679"/>
    </source>
</evidence>
<evidence type="ECO:0000256" key="2">
    <source>
        <dbReference type="ARBA" id="ARBA00004370"/>
    </source>
</evidence>
<evidence type="ECO:0000313" key="13">
    <source>
        <dbReference type="EMBL" id="RKP55023.1"/>
    </source>
</evidence>
<organism evidence="13 14">
    <name type="scientific">Cohnella endophytica</name>
    <dbReference type="NCBI Taxonomy" id="2419778"/>
    <lineage>
        <taxon>Bacteria</taxon>
        <taxon>Bacillati</taxon>
        <taxon>Bacillota</taxon>
        <taxon>Bacilli</taxon>
        <taxon>Bacillales</taxon>
        <taxon>Paenibacillaceae</taxon>
        <taxon>Cohnella</taxon>
    </lineage>
</organism>
<dbReference type="Gene3D" id="3.30.565.10">
    <property type="entry name" value="Histidine kinase-like ATPase, C-terminal domain"/>
    <property type="match status" value="1"/>
</dbReference>
<dbReference type="Gene3D" id="2.60.40.2380">
    <property type="match status" value="1"/>
</dbReference>
<dbReference type="EC" id="2.7.13.3" evidence="3"/>
<dbReference type="Pfam" id="PF07695">
    <property type="entry name" value="7TMR-DISM_7TM"/>
    <property type="match status" value="1"/>
</dbReference>
<dbReference type="InterPro" id="IPR004358">
    <property type="entry name" value="Sig_transdc_His_kin-like_C"/>
</dbReference>
<feature type="chain" id="PRO_5019811621" description="histidine kinase" evidence="11">
    <location>
        <begin position="25"/>
        <end position="661"/>
    </location>
</feature>
<protein>
    <recommendedName>
        <fullName evidence="3">histidine kinase</fullName>
        <ecNumber evidence="3">2.7.13.3</ecNumber>
    </recommendedName>
</protein>
<dbReference type="GO" id="GO:0007234">
    <property type="term" value="P:osmosensory signaling via phosphorelay pathway"/>
    <property type="evidence" value="ECO:0007669"/>
    <property type="project" value="TreeGrafter"/>
</dbReference>
<dbReference type="EMBL" id="RBZM01000004">
    <property type="protein sequence ID" value="RKP55023.1"/>
    <property type="molecule type" value="Genomic_DNA"/>
</dbReference>
<dbReference type="GO" id="GO:0030295">
    <property type="term" value="F:protein kinase activator activity"/>
    <property type="evidence" value="ECO:0007669"/>
    <property type="project" value="TreeGrafter"/>
</dbReference>
<dbReference type="InterPro" id="IPR003661">
    <property type="entry name" value="HisK_dim/P_dom"/>
</dbReference>
<dbReference type="Proteomes" id="UP000282076">
    <property type="component" value="Unassembled WGS sequence"/>
</dbReference>
<feature type="transmembrane region" description="Helical" evidence="10">
    <location>
        <begin position="337"/>
        <end position="360"/>
    </location>
</feature>
<dbReference type="Pfam" id="PF02518">
    <property type="entry name" value="HATPase_c"/>
    <property type="match status" value="1"/>
</dbReference>
<dbReference type="SUPFAM" id="SSF47384">
    <property type="entry name" value="Homodimeric domain of signal transducing histidine kinase"/>
    <property type="match status" value="1"/>
</dbReference>
<keyword evidence="4" id="KW-0597">Phosphoprotein</keyword>
<dbReference type="InterPro" id="IPR003594">
    <property type="entry name" value="HATPase_dom"/>
</dbReference>
<name>A0A494Y102_9BACL</name>
<gene>
    <name evidence="13" type="ORF">D7Z26_07270</name>
</gene>
<dbReference type="PANTHER" id="PTHR42878">
    <property type="entry name" value="TWO-COMPONENT HISTIDINE KINASE"/>
    <property type="match status" value="1"/>
</dbReference>
<reference evidence="13 14" key="1">
    <citation type="submission" date="2018-10" db="EMBL/GenBank/DDBJ databases">
        <title>Cohnella sp. M2MS4P-1, whole genome shotgun sequence.</title>
        <authorList>
            <person name="Tuo L."/>
        </authorList>
    </citation>
    <scope>NUCLEOTIDE SEQUENCE [LARGE SCALE GENOMIC DNA]</scope>
    <source>
        <strain evidence="13 14">M2MS4P-1</strain>
    </source>
</reference>
<evidence type="ECO:0000256" key="7">
    <source>
        <dbReference type="ARBA" id="ARBA00022777"/>
    </source>
</evidence>
<feature type="transmembrane region" description="Helical" evidence="10">
    <location>
        <begin position="308"/>
        <end position="325"/>
    </location>
</feature>
<feature type="transmembrane region" description="Helical" evidence="10">
    <location>
        <begin position="253"/>
        <end position="270"/>
    </location>
</feature>
<sequence>MRMIRNIFLISMLGIFLVPFTAAARASVQEGTLQLTDAVRVYPLNPYIEVLADEKGEWTLQDVLSPTLNKGFQSAAGKSSFGYTASVYWIRVAIFNDSARLQWELSLKNPLMNKVQVYGLSRTAVLNRNVPTFAIQLPQDQVSTLYIRSVTPDTMILPLKLSDQSSVYRTVHSEFLVLGFYYGAMLIIVICLFALFISTKNRAFLYYSLYILFYTWANYVWNGLAGEYSGTGLTAEKAGRTLFFKAPSEAYEFYFLLSVWFGCLFLRNVMSPVSYAPKIDGLLRWMIGACPFILFAIGSIYPYGMAPYLAKFKMAIIFLMIAIIMRCAWKGNRMAKYLAIAKTPLFLGIVVPSTLLSFGVLPDNLFTHYAIQFSSVAEFAITAIVVSKQLSFMRKGSDEAQHTLVETLERWNATLKETVATQTESLNRTNDMLMITETKRMDVLRYISQEVRSPLDHVQESIRRLLEPIETDLGRQEELLAVAFSKVQDINHYMDDLLELSFVNQEQDALQMVIFREWIEDIFIDFAKEIMASGRRCESVINPFDSDVDVWMEPYLMRRIIQNLVNNACEFTPPDGTITLQAGQRDNAVWIMVGDTGQGIGAEQLGRIFVRDPRDDDHQVNGIGLAMAKEIVERHGGEIRADSELRRGSRVYISLPVIAAE</sequence>
<evidence type="ECO:0000313" key="14">
    <source>
        <dbReference type="Proteomes" id="UP000282076"/>
    </source>
</evidence>
<evidence type="ECO:0000256" key="8">
    <source>
        <dbReference type="ARBA" id="ARBA00022840"/>
    </source>
</evidence>